<dbReference type="EMBL" id="VCGU01000459">
    <property type="protein sequence ID" value="TRY61338.1"/>
    <property type="molecule type" value="Genomic_DNA"/>
</dbReference>
<name>A0A553N7B9_TIGCA</name>
<dbReference type="Proteomes" id="UP000318571">
    <property type="component" value="Chromosome 8"/>
</dbReference>
<sequence length="291" mass="32689">MSMEYATGAFSSIKLQDYVDFSIKAGFPKEVSKQFLGLKVTTTLEPVKGKSKTWNIAIECREMPQLGFEDIFEDGVEVERDVVYLGGKTKMLYTMVGDNTFKVKCQNDILGTLFIEEVFTPEGVYAKLTHPGSSSTLNEFLFREGKPKDMSCTQGLYARIKDQEDVDFAIKAGFPEEVAKTFLGVKIITGVEEVGGHPIRRRYTIESPDMPQLNFEGTYEENIEHDLDMAYFGGKTKALIQSTGSNRFVARYKNNTIGTLVMDEVYAPNGVFVKVIHKDSGATLDEIWKRI</sequence>
<evidence type="ECO:0000313" key="1">
    <source>
        <dbReference type="EMBL" id="TRY61338.1"/>
    </source>
</evidence>
<keyword evidence="2" id="KW-1185">Reference proteome</keyword>
<comment type="caution">
    <text evidence="1">The sequence shown here is derived from an EMBL/GenBank/DDBJ whole genome shotgun (WGS) entry which is preliminary data.</text>
</comment>
<proteinExistence type="predicted"/>
<reference evidence="1 2" key="1">
    <citation type="journal article" date="2018" name="Nat. Ecol. Evol.">
        <title>Genomic signatures of mitonuclear coevolution across populations of Tigriopus californicus.</title>
        <authorList>
            <person name="Barreto F.S."/>
            <person name="Watson E.T."/>
            <person name="Lima T.G."/>
            <person name="Willett C.S."/>
            <person name="Edmands S."/>
            <person name="Li W."/>
            <person name="Burton R.S."/>
        </authorList>
    </citation>
    <scope>NUCLEOTIDE SEQUENCE [LARGE SCALE GENOMIC DNA]</scope>
    <source>
        <strain evidence="1 2">San Diego</strain>
    </source>
</reference>
<protein>
    <submittedName>
        <fullName evidence="1">Uncharacterized protein</fullName>
    </submittedName>
</protein>
<accession>A0A553N7B9</accession>
<dbReference type="AlphaFoldDB" id="A0A553N7B9"/>
<evidence type="ECO:0000313" key="2">
    <source>
        <dbReference type="Proteomes" id="UP000318571"/>
    </source>
</evidence>
<organism evidence="1 2">
    <name type="scientific">Tigriopus californicus</name>
    <name type="common">Marine copepod</name>
    <dbReference type="NCBI Taxonomy" id="6832"/>
    <lineage>
        <taxon>Eukaryota</taxon>
        <taxon>Metazoa</taxon>
        <taxon>Ecdysozoa</taxon>
        <taxon>Arthropoda</taxon>
        <taxon>Crustacea</taxon>
        <taxon>Multicrustacea</taxon>
        <taxon>Hexanauplia</taxon>
        <taxon>Copepoda</taxon>
        <taxon>Harpacticoida</taxon>
        <taxon>Harpacticidae</taxon>
        <taxon>Tigriopus</taxon>
    </lineage>
</organism>
<gene>
    <name evidence="1" type="ORF">TCAL_07447</name>
</gene>